<accession>A0A6F8YTV2</accession>
<feature type="compositionally biased region" description="Basic and acidic residues" evidence="1">
    <location>
        <begin position="14"/>
        <end position="28"/>
    </location>
</feature>
<feature type="compositionally biased region" description="Polar residues" evidence="1">
    <location>
        <begin position="1"/>
        <end position="10"/>
    </location>
</feature>
<dbReference type="AlphaFoldDB" id="A0A6F8YTV2"/>
<feature type="transmembrane region" description="Helical" evidence="2">
    <location>
        <begin position="35"/>
        <end position="54"/>
    </location>
</feature>
<dbReference type="InterPro" id="IPR023902">
    <property type="entry name" value="Sporulation_SdpA"/>
</dbReference>
<dbReference type="NCBIfam" id="TIGR04034">
    <property type="entry name" value="export_SdpA"/>
    <property type="match status" value="1"/>
</dbReference>
<organism evidence="3 4">
    <name type="scientific">Phytohabitans suffuscus</name>
    <dbReference type="NCBI Taxonomy" id="624315"/>
    <lineage>
        <taxon>Bacteria</taxon>
        <taxon>Bacillati</taxon>
        <taxon>Actinomycetota</taxon>
        <taxon>Actinomycetes</taxon>
        <taxon>Micromonosporales</taxon>
        <taxon>Micromonosporaceae</taxon>
    </lineage>
</organism>
<protein>
    <recommendedName>
        <fullName evidence="5">SdpA family antimicrobial peptide system protein</fullName>
    </recommendedName>
</protein>
<dbReference type="EMBL" id="AP022871">
    <property type="protein sequence ID" value="BCB89605.1"/>
    <property type="molecule type" value="Genomic_DNA"/>
</dbReference>
<dbReference type="Pfam" id="PF17418">
    <property type="entry name" value="SdpA"/>
    <property type="match status" value="1"/>
</dbReference>
<evidence type="ECO:0000313" key="4">
    <source>
        <dbReference type="Proteomes" id="UP000503011"/>
    </source>
</evidence>
<keyword evidence="2" id="KW-0472">Membrane</keyword>
<reference evidence="3 4" key="2">
    <citation type="submission" date="2020-03" db="EMBL/GenBank/DDBJ databases">
        <authorList>
            <person name="Ichikawa N."/>
            <person name="Kimura A."/>
            <person name="Kitahashi Y."/>
            <person name="Uohara A."/>
        </authorList>
    </citation>
    <scope>NUCLEOTIDE SEQUENCE [LARGE SCALE GENOMIC DNA]</scope>
    <source>
        <strain evidence="3 4">NBRC 105367</strain>
    </source>
</reference>
<reference evidence="3 4" key="1">
    <citation type="submission" date="2020-03" db="EMBL/GenBank/DDBJ databases">
        <title>Whole genome shotgun sequence of Phytohabitans suffuscus NBRC 105367.</title>
        <authorList>
            <person name="Komaki H."/>
            <person name="Tamura T."/>
        </authorList>
    </citation>
    <scope>NUCLEOTIDE SEQUENCE [LARGE SCALE GENOMIC DNA]</scope>
    <source>
        <strain evidence="3 4">NBRC 105367</strain>
    </source>
</reference>
<proteinExistence type="predicted"/>
<feature type="region of interest" description="Disordered" evidence="1">
    <location>
        <begin position="1"/>
        <end position="31"/>
    </location>
</feature>
<name>A0A6F8YTV2_9ACTN</name>
<dbReference type="KEGG" id="psuu:Psuf_069180"/>
<gene>
    <name evidence="3" type="primary">yitP</name>
    <name evidence="3" type="ORF">Psuf_069180</name>
</gene>
<evidence type="ECO:0000256" key="2">
    <source>
        <dbReference type="SAM" id="Phobius"/>
    </source>
</evidence>
<sequence length="209" mass="22542">MSAPPQSLSQPPVHDVDPPAPHDQERARQSPPARLGALALAMIVGSLLLCVYAVHAQMPVNAVTLPHEDTLRPSVRLVLPQGWSFFTRSPREADFVAFSRGADGRWRSSLRAPHAEPRNAFGLARASRAQGVEVGLLTGLLRDTDWQDCRGDPAGCLDRADPVRAANPALLKTLCGDVGLVQRPPVPWAWSRAGDVTMPSVVARLELSC</sequence>
<keyword evidence="2" id="KW-0812">Transmembrane</keyword>
<evidence type="ECO:0000256" key="1">
    <source>
        <dbReference type="SAM" id="MobiDB-lite"/>
    </source>
</evidence>
<keyword evidence="2" id="KW-1133">Transmembrane helix</keyword>
<evidence type="ECO:0008006" key="5">
    <source>
        <dbReference type="Google" id="ProtNLM"/>
    </source>
</evidence>
<dbReference type="Proteomes" id="UP000503011">
    <property type="component" value="Chromosome"/>
</dbReference>
<evidence type="ECO:0000313" key="3">
    <source>
        <dbReference type="EMBL" id="BCB89605.1"/>
    </source>
</evidence>
<keyword evidence="4" id="KW-1185">Reference proteome</keyword>
<dbReference type="RefSeq" id="WP_173161556.1">
    <property type="nucleotide sequence ID" value="NZ_AP022871.1"/>
</dbReference>